<dbReference type="EMBL" id="MLJW01000129">
    <property type="protein sequence ID" value="OIQ97660.1"/>
    <property type="molecule type" value="Genomic_DNA"/>
</dbReference>
<evidence type="ECO:0008006" key="3">
    <source>
        <dbReference type="Google" id="ProtNLM"/>
    </source>
</evidence>
<accession>A0A1J5S025</accession>
<sequence>MRRTLLILALLALPAAAQQPAGRQPLPELPPPPPAVQADPGLEPQVTITQRGQDKIEEYRIHNKLYMIKVTPPHGKPYYLVDQKGDGNMVRQGTLNPRLSVPMWVIKTF</sequence>
<comment type="caution">
    <text evidence="2">The sequence shown here is derived from an EMBL/GenBank/DDBJ whole genome shotgun (WGS) entry which is preliminary data.</text>
</comment>
<dbReference type="InterPro" id="IPR021357">
    <property type="entry name" value="DUF2782"/>
</dbReference>
<evidence type="ECO:0000313" key="2">
    <source>
        <dbReference type="EMBL" id="OIQ97660.1"/>
    </source>
</evidence>
<gene>
    <name evidence="2" type="ORF">GALL_202800</name>
</gene>
<protein>
    <recommendedName>
        <fullName evidence="3">DUF2782 domain-containing protein</fullName>
    </recommendedName>
</protein>
<evidence type="ECO:0000256" key="1">
    <source>
        <dbReference type="SAM" id="MobiDB-lite"/>
    </source>
</evidence>
<dbReference type="Gene3D" id="2.20.130.30">
    <property type="entry name" value="Protein of unknown function DUF2782"/>
    <property type="match status" value="1"/>
</dbReference>
<reference evidence="2" key="1">
    <citation type="submission" date="2016-10" db="EMBL/GenBank/DDBJ databases">
        <title>Sequence of Gallionella enrichment culture.</title>
        <authorList>
            <person name="Poehlein A."/>
            <person name="Muehling M."/>
            <person name="Daniel R."/>
        </authorList>
    </citation>
    <scope>NUCLEOTIDE SEQUENCE</scope>
</reference>
<dbReference type="AlphaFoldDB" id="A0A1J5S025"/>
<name>A0A1J5S025_9ZZZZ</name>
<organism evidence="2">
    <name type="scientific">mine drainage metagenome</name>
    <dbReference type="NCBI Taxonomy" id="410659"/>
    <lineage>
        <taxon>unclassified sequences</taxon>
        <taxon>metagenomes</taxon>
        <taxon>ecological metagenomes</taxon>
    </lineage>
</organism>
<feature type="region of interest" description="Disordered" evidence="1">
    <location>
        <begin position="18"/>
        <end position="45"/>
    </location>
</feature>
<dbReference type="Pfam" id="PF11191">
    <property type="entry name" value="DUF2782"/>
    <property type="match status" value="1"/>
</dbReference>
<proteinExistence type="predicted"/>